<organism evidence="1 2">
    <name type="scientific">Waterburya agarophytonicola KI4</name>
    <dbReference type="NCBI Taxonomy" id="2874699"/>
    <lineage>
        <taxon>Bacteria</taxon>
        <taxon>Bacillati</taxon>
        <taxon>Cyanobacteriota</taxon>
        <taxon>Cyanophyceae</taxon>
        <taxon>Pleurocapsales</taxon>
        <taxon>Hyellaceae</taxon>
        <taxon>Waterburya</taxon>
        <taxon>Waterburya agarophytonicola</taxon>
    </lineage>
</organism>
<sequence length="128" mass="15182">MMWRNSFLIKTTTTKPLVYGEGKKKLGKSDRIMNNKKYNGWNNYETWAVALWIDNDYNSYQYRCELVERVKEEYEDEDERENCLTSSLKGWIEEQNPIADTSSLFTDLLNSALSKVDWQEIAENFLTE</sequence>
<accession>A0A964FG01</accession>
<dbReference type="Proteomes" id="UP000729733">
    <property type="component" value="Unassembled WGS sequence"/>
</dbReference>
<dbReference type="AlphaFoldDB" id="A0A964FG01"/>
<evidence type="ECO:0000313" key="2">
    <source>
        <dbReference type="Proteomes" id="UP000729733"/>
    </source>
</evidence>
<reference evidence="1" key="1">
    <citation type="journal article" date="2021" name="Antonie Van Leeuwenhoek">
        <title>Draft genome and description of Waterburya agarophytonicola gen. nov. sp. nov. (Pleurocapsales, Cyanobacteria): a seaweed symbiont.</title>
        <authorList>
            <person name="Bonthond G."/>
            <person name="Shalygin S."/>
            <person name="Bayer T."/>
            <person name="Weinberger F."/>
        </authorList>
    </citation>
    <scope>NUCLEOTIDE SEQUENCE</scope>
    <source>
        <strain evidence="1">KI4</strain>
    </source>
</reference>
<name>A0A964FG01_9CYAN</name>
<keyword evidence="2" id="KW-1185">Reference proteome</keyword>
<protein>
    <submittedName>
        <fullName evidence="1">Uncharacterized protein</fullName>
    </submittedName>
</protein>
<comment type="caution">
    <text evidence="1">The sequence shown here is derived from an EMBL/GenBank/DDBJ whole genome shotgun (WGS) entry which is preliminary data.</text>
</comment>
<proteinExistence type="predicted"/>
<dbReference type="RefSeq" id="WP_229641499.1">
    <property type="nucleotide sequence ID" value="NZ_JADWDC010000043.1"/>
</dbReference>
<evidence type="ECO:0000313" key="1">
    <source>
        <dbReference type="EMBL" id="MCC0178420.1"/>
    </source>
</evidence>
<gene>
    <name evidence="1" type="ORF">I4641_15690</name>
</gene>
<dbReference type="EMBL" id="JADWDC010000043">
    <property type="protein sequence ID" value="MCC0178420.1"/>
    <property type="molecule type" value="Genomic_DNA"/>
</dbReference>
<dbReference type="Pfam" id="PF23907">
    <property type="entry name" value="DUF7249"/>
    <property type="match status" value="1"/>
</dbReference>
<dbReference type="InterPro" id="IPR055673">
    <property type="entry name" value="DUF7249"/>
</dbReference>